<evidence type="ECO:0000313" key="2">
    <source>
        <dbReference type="EMBL" id="SON92307.1"/>
    </source>
</evidence>
<gene>
    <name evidence="1" type="ORF">XAP6984_790001</name>
    <name evidence="2" type="ORF">XAP7430_750001</name>
</gene>
<dbReference type="EMBL" id="OCYS01000133">
    <property type="protein sequence ID" value="SON92307.1"/>
    <property type="molecule type" value="Genomic_DNA"/>
</dbReference>
<organism evidence="2 3">
    <name type="scientific">Xanthomonas campestris pv. phaseoli</name>
    <dbReference type="NCBI Taxonomy" id="317013"/>
    <lineage>
        <taxon>Bacteria</taxon>
        <taxon>Pseudomonadati</taxon>
        <taxon>Pseudomonadota</taxon>
        <taxon>Gammaproteobacteria</taxon>
        <taxon>Lysobacterales</taxon>
        <taxon>Lysobacteraceae</taxon>
        <taxon>Xanthomonas</taxon>
    </lineage>
</organism>
<dbReference type="AlphaFoldDB" id="A0AB38E425"/>
<name>A0AB38E425_XANCH</name>
<evidence type="ECO:0000313" key="1">
    <source>
        <dbReference type="EMBL" id="SON87048.1"/>
    </source>
</evidence>
<evidence type="ECO:0000313" key="3">
    <source>
        <dbReference type="Proteomes" id="UP000234166"/>
    </source>
</evidence>
<sequence length="116" mass="12617">MAKPARIRGVLPHLFESAAPDVLPPRRTSLDSIQYLSDTFTAHRDATGAFDLVSSRCGKHCRCRDRSALGRPLYQGQAGKDIGRARLSGALSLIGSSDRRAARLALARRFGGQEKL</sequence>
<reference evidence="3 4" key="1">
    <citation type="submission" date="2017-10" db="EMBL/GenBank/DDBJ databases">
        <authorList>
            <person name="Regsiter A."/>
            <person name="William W."/>
        </authorList>
    </citation>
    <scope>NUCLEOTIDE SEQUENCE [LARGE SCALE GENOMIC DNA]</scope>
    <source>
        <strain evidence="1 4">CFBP6984</strain>
        <strain evidence="2 3">CFBP7430</strain>
    </source>
</reference>
<dbReference type="EMBL" id="OCYT01000138">
    <property type="protein sequence ID" value="SON87048.1"/>
    <property type="molecule type" value="Genomic_DNA"/>
</dbReference>
<proteinExistence type="predicted"/>
<dbReference type="Proteomes" id="UP000234166">
    <property type="component" value="Unassembled WGS sequence"/>
</dbReference>
<comment type="caution">
    <text evidence="2">The sequence shown here is derived from an EMBL/GenBank/DDBJ whole genome shotgun (WGS) entry which is preliminary data.</text>
</comment>
<evidence type="ECO:0000313" key="4">
    <source>
        <dbReference type="Proteomes" id="UP000234181"/>
    </source>
</evidence>
<protein>
    <submittedName>
        <fullName evidence="2">Uncharacterized protein</fullName>
    </submittedName>
</protein>
<accession>A0AB38E425</accession>
<keyword evidence="4" id="KW-1185">Reference proteome</keyword>
<dbReference type="Proteomes" id="UP000234181">
    <property type="component" value="Unassembled WGS sequence"/>
</dbReference>